<dbReference type="PROSITE" id="PS50144">
    <property type="entry name" value="MATH"/>
    <property type="match status" value="2"/>
</dbReference>
<evidence type="ECO:0000313" key="2">
    <source>
        <dbReference type="EMBL" id="RQP02291.1"/>
    </source>
</evidence>
<gene>
    <name evidence="2" type="ORF">POPTR_017G129600</name>
</gene>
<dbReference type="Proteomes" id="UP000006729">
    <property type="component" value="Chromosome 17"/>
</dbReference>
<dbReference type="Pfam" id="PF22486">
    <property type="entry name" value="MATH_2"/>
    <property type="match status" value="2"/>
</dbReference>
<dbReference type="SUPFAM" id="SSF49599">
    <property type="entry name" value="TRAF domain-like"/>
    <property type="match status" value="2"/>
</dbReference>
<keyword evidence="3" id="KW-1185">Reference proteome</keyword>
<accession>A0A3N7G8F7</accession>
<feature type="domain" description="MATH" evidence="1">
    <location>
        <begin position="1"/>
        <end position="78"/>
    </location>
</feature>
<organism evidence="2 3">
    <name type="scientific">Populus trichocarpa</name>
    <name type="common">Western balsam poplar</name>
    <name type="synonym">Populus balsamifera subsp. trichocarpa</name>
    <dbReference type="NCBI Taxonomy" id="3694"/>
    <lineage>
        <taxon>Eukaryota</taxon>
        <taxon>Viridiplantae</taxon>
        <taxon>Streptophyta</taxon>
        <taxon>Embryophyta</taxon>
        <taxon>Tracheophyta</taxon>
        <taxon>Spermatophyta</taxon>
        <taxon>Magnoliopsida</taxon>
        <taxon>eudicotyledons</taxon>
        <taxon>Gunneridae</taxon>
        <taxon>Pentapetalae</taxon>
        <taxon>rosids</taxon>
        <taxon>fabids</taxon>
        <taxon>Malpighiales</taxon>
        <taxon>Salicaceae</taxon>
        <taxon>Saliceae</taxon>
        <taxon>Populus</taxon>
    </lineage>
</organism>
<dbReference type="InterPro" id="IPR008974">
    <property type="entry name" value="TRAF-like"/>
</dbReference>
<dbReference type="CDD" id="cd00121">
    <property type="entry name" value="MATH"/>
    <property type="match status" value="2"/>
</dbReference>
<dbReference type="PANTHER" id="PTHR46162:SF48">
    <property type="entry name" value="MATH DOMAIN-CONTAINING PROTEIN"/>
    <property type="match status" value="1"/>
</dbReference>
<dbReference type="EMBL" id="CM009306">
    <property type="protein sequence ID" value="RQP02291.1"/>
    <property type="molecule type" value="Genomic_DNA"/>
</dbReference>
<sequence>MVERDDMPLGCDVNVKASFFLYDQIRDRYLVIEDSLVERRYHNMMSEWGFTDIISHDDLKEISNGYLVNDCIILGVEVFVLNNTHKGESLSFVKEPENSLFTWKIDNFSLYNTEYVSDVFDVKGITKLRLGSKEGSNKEENLFLYLSLDDSKTNPQSAYAEFTLRIMDRIKDSHIEKKGDGWFEDASDWMKSPESLSLSGLKNRSNDYLVDNKLIIQAKISCMCVVKTF</sequence>
<evidence type="ECO:0000259" key="1">
    <source>
        <dbReference type="PROSITE" id="PS50144"/>
    </source>
</evidence>
<dbReference type="AlphaFoldDB" id="A0A3N7G8F7"/>
<dbReference type="PANTHER" id="PTHR46162">
    <property type="entry name" value="TRAF-LIKE FAMILY PROTEIN"/>
    <property type="match status" value="1"/>
</dbReference>
<proteinExistence type="predicted"/>
<dbReference type="InParanoid" id="A0A3N7G8F7"/>
<name>A0A3N7G8F7_POPTR</name>
<evidence type="ECO:0000313" key="3">
    <source>
        <dbReference type="Proteomes" id="UP000006729"/>
    </source>
</evidence>
<dbReference type="Gene3D" id="2.60.210.10">
    <property type="entry name" value="Apoptosis, Tumor Necrosis Factor Receptor Associated Protein 2, Chain A"/>
    <property type="match status" value="2"/>
</dbReference>
<reference evidence="2 3" key="1">
    <citation type="journal article" date="2006" name="Science">
        <title>The genome of black cottonwood, Populus trichocarpa (Torr. &amp; Gray).</title>
        <authorList>
            <person name="Tuskan G.A."/>
            <person name="Difazio S."/>
            <person name="Jansson S."/>
            <person name="Bohlmann J."/>
            <person name="Grigoriev I."/>
            <person name="Hellsten U."/>
            <person name="Putnam N."/>
            <person name="Ralph S."/>
            <person name="Rombauts S."/>
            <person name="Salamov A."/>
            <person name="Schein J."/>
            <person name="Sterck L."/>
            <person name="Aerts A."/>
            <person name="Bhalerao R.R."/>
            <person name="Bhalerao R.P."/>
            <person name="Blaudez D."/>
            <person name="Boerjan W."/>
            <person name="Brun A."/>
            <person name="Brunner A."/>
            <person name="Busov V."/>
            <person name="Campbell M."/>
            <person name="Carlson J."/>
            <person name="Chalot M."/>
            <person name="Chapman J."/>
            <person name="Chen G.L."/>
            <person name="Cooper D."/>
            <person name="Coutinho P.M."/>
            <person name="Couturier J."/>
            <person name="Covert S."/>
            <person name="Cronk Q."/>
            <person name="Cunningham R."/>
            <person name="Davis J."/>
            <person name="Degroeve S."/>
            <person name="Dejardin A."/>
            <person name="Depamphilis C."/>
            <person name="Detter J."/>
            <person name="Dirks B."/>
            <person name="Dubchak I."/>
            <person name="Duplessis S."/>
            <person name="Ehlting J."/>
            <person name="Ellis B."/>
            <person name="Gendler K."/>
            <person name="Goodstein D."/>
            <person name="Gribskov M."/>
            <person name="Grimwood J."/>
            <person name="Groover A."/>
            <person name="Gunter L."/>
            <person name="Hamberger B."/>
            <person name="Heinze B."/>
            <person name="Helariutta Y."/>
            <person name="Henrissat B."/>
            <person name="Holligan D."/>
            <person name="Holt R."/>
            <person name="Huang W."/>
            <person name="Islam-Faridi N."/>
            <person name="Jones S."/>
            <person name="Jones-Rhoades M."/>
            <person name="Jorgensen R."/>
            <person name="Joshi C."/>
            <person name="Kangasjarvi J."/>
            <person name="Karlsson J."/>
            <person name="Kelleher C."/>
            <person name="Kirkpatrick R."/>
            <person name="Kirst M."/>
            <person name="Kohler A."/>
            <person name="Kalluri U."/>
            <person name="Larimer F."/>
            <person name="Leebens-Mack J."/>
            <person name="Leple J.C."/>
            <person name="Locascio P."/>
            <person name="Lou Y."/>
            <person name="Lucas S."/>
            <person name="Martin F."/>
            <person name="Montanini B."/>
            <person name="Napoli C."/>
            <person name="Nelson D.R."/>
            <person name="Nelson C."/>
            <person name="Nieminen K."/>
            <person name="Nilsson O."/>
            <person name="Pereda V."/>
            <person name="Peter G."/>
            <person name="Philippe R."/>
            <person name="Pilate G."/>
            <person name="Poliakov A."/>
            <person name="Razumovskaya J."/>
            <person name="Richardson P."/>
            <person name="Rinaldi C."/>
            <person name="Ritland K."/>
            <person name="Rouze P."/>
            <person name="Ryaboy D."/>
            <person name="Schmutz J."/>
            <person name="Schrader J."/>
            <person name="Segerman B."/>
            <person name="Shin H."/>
            <person name="Siddiqui A."/>
            <person name="Sterky F."/>
            <person name="Terry A."/>
            <person name="Tsai C.J."/>
            <person name="Uberbacher E."/>
            <person name="Unneberg P."/>
            <person name="Vahala J."/>
            <person name="Wall K."/>
            <person name="Wessler S."/>
            <person name="Yang G."/>
            <person name="Yin T."/>
            <person name="Douglas C."/>
            <person name="Marra M."/>
            <person name="Sandberg G."/>
            <person name="Van de Peer Y."/>
            <person name="Rokhsar D."/>
        </authorList>
    </citation>
    <scope>NUCLEOTIDE SEQUENCE [LARGE SCALE GENOMIC DNA]</scope>
    <source>
        <strain evidence="3">cv. Nisqually</strain>
    </source>
</reference>
<feature type="domain" description="MATH" evidence="1">
    <location>
        <begin position="98"/>
        <end position="220"/>
    </location>
</feature>
<protein>
    <recommendedName>
        <fullName evidence="1">MATH domain-containing protein</fullName>
    </recommendedName>
</protein>
<dbReference type="InterPro" id="IPR002083">
    <property type="entry name" value="MATH/TRAF_dom"/>
</dbReference>
<dbReference type="STRING" id="3694.A0A3N7G8F7"/>